<feature type="non-terminal residue" evidence="2">
    <location>
        <position position="60"/>
    </location>
</feature>
<keyword evidence="3" id="KW-1185">Reference proteome</keyword>
<reference evidence="2 3" key="1">
    <citation type="journal article" date="2018" name="Front. Plant Sci.">
        <title>Red Clover (Trifolium pratense) and Zigzag Clover (T. medium) - A Picture of Genomic Similarities and Differences.</title>
        <authorList>
            <person name="Dluhosova J."/>
            <person name="Istvanek J."/>
            <person name="Nedelnik J."/>
            <person name="Repkova J."/>
        </authorList>
    </citation>
    <scope>NUCLEOTIDE SEQUENCE [LARGE SCALE GENOMIC DNA]</scope>
    <source>
        <strain evidence="3">cv. 10/8</strain>
        <tissue evidence="2">Leaf</tissue>
    </source>
</reference>
<feature type="compositionally biased region" description="Basic and acidic residues" evidence="1">
    <location>
        <begin position="50"/>
        <end position="60"/>
    </location>
</feature>
<evidence type="ECO:0000256" key="1">
    <source>
        <dbReference type="SAM" id="MobiDB-lite"/>
    </source>
</evidence>
<name>A0A392NMB3_9FABA</name>
<protein>
    <submittedName>
        <fullName evidence="2">E3 ubiquitin-protein ligase CHFR-like</fullName>
    </submittedName>
</protein>
<proteinExistence type="predicted"/>
<sequence length="60" mass="6629">MVRADSSLRRSHDEVALLDTYASVRSNLVIGSAKKSRKRANTSTAMVDQSDGRDHHCPQC</sequence>
<dbReference type="Proteomes" id="UP000265520">
    <property type="component" value="Unassembled WGS sequence"/>
</dbReference>
<organism evidence="2 3">
    <name type="scientific">Trifolium medium</name>
    <dbReference type="NCBI Taxonomy" id="97028"/>
    <lineage>
        <taxon>Eukaryota</taxon>
        <taxon>Viridiplantae</taxon>
        <taxon>Streptophyta</taxon>
        <taxon>Embryophyta</taxon>
        <taxon>Tracheophyta</taxon>
        <taxon>Spermatophyta</taxon>
        <taxon>Magnoliopsida</taxon>
        <taxon>eudicotyledons</taxon>
        <taxon>Gunneridae</taxon>
        <taxon>Pentapetalae</taxon>
        <taxon>rosids</taxon>
        <taxon>fabids</taxon>
        <taxon>Fabales</taxon>
        <taxon>Fabaceae</taxon>
        <taxon>Papilionoideae</taxon>
        <taxon>50 kb inversion clade</taxon>
        <taxon>NPAAA clade</taxon>
        <taxon>Hologalegina</taxon>
        <taxon>IRL clade</taxon>
        <taxon>Trifolieae</taxon>
        <taxon>Trifolium</taxon>
    </lineage>
</organism>
<accession>A0A392NMB3</accession>
<evidence type="ECO:0000313" key="3">
    <source>
        <dbReference type="Proteomes" id="UP000265520"/>
    </source>
</evidence>
<comment type="caution">
    <text evidence="2">The sequence shown here is derived from an EMBL/GenBank/DDBJ whole genome shotgun (WGS) entry which is preliminary data.</text>
</comment>
<evidence type="ECO:0000313" key="2">
    <source>
        <dbReference type="EMBL" id="MCI01017.1"/>
    </source>
</evidence>
<feature type="region of interest" description="Disordered" evidence="1">
    <location>
        <begin position="32"/>
        <end position="60"/>
    </location>
</feature>
<dbReference type="EMBL" id="LXQA010044969">
    <property type="protein sequence ID" value="MCI01017.1"/>
    <property type="molecule type" value="Genomic_DNA"/>
</dbReference>
<dbReference type="AlphaFoldDB" id="A0A392NMB3"/>